<organism evidence="2">
    <name type="scientific">Cladocopium goreaui</name>
    <dbReference type="NCBI Taxonomy" id="2562237"/>
    <lineage>
        <taxon>Eukaryota</taxon>
        <taxon>Sar</taxon>
        <taxon>Alveolata</taxon>
        <taxon>Dinophyceae</taxon>
        <taxon>Suessiales</taxon>
        <taxon>Symbiodiniaceae</taxon>
        <taxon>Cladocopium</taxon>
    </lineage>
</organism>
<dbReference type="Proteomes" id="UP001152797">
    <property type="component" value="Unassembled WGS sequence"/>
</dbReference>
<feature type="region of interest" description="Disordered" evidence="1">
    <location>
        <begin position="1"/>
        <end position="39"/>
    </location>
</feature>
<name>A0A9P1BPI7_9DINO</name>
<dbReference type="EMBL" id="CAMXCT020000247">
    <property type="protein sequence ID" value="CAL1129508.1"/>
    <property type="molecule type" value="Genomic_DNA"/>
</dbReference>
<comment type="caution">
    <text evidence="2">The sequence shown here is derived from an EMBL/GenBank/DDBJ whole genome shotgun (WGS) entry which is preliminary data.</text>
</comment>
<proteinExistence type="predicted"/>
<evidence type="ECO:0000313" key="4">
    <source>
        <dbReference type="Proteomes" id="UP001152797"/>
    </source>
</evidence>
<evidence type="ECO:0000313" key="2">
    <source>
        <dbReference type="EMBL" id="CAI3976133.1"/>
    </source>
</evidence>
<dbReference type="AlphaFoldDB" id="A0A9P1BPI7"/>
<dbReference type="EMBL" id="CAMXCT030000247">
    <property type="protein sequence ID" value="CAL4763445.1"/>
    <property type="molecule type" value="Genomic_DNA"/>
</dbReference>
<reference evidence="3 4" key="2">
    <citation type="submission" date="2024-05" db="EMBL/GenBank/DDBJ databases">
        <authorList>
            <person name="Chen Y."/>
            <person name="Shah S."/>
            <person name="Dougan E. K."/>
            <person name="Thang M."/>
            <person name="Chan C."/>
        </authorList>
    </citation>
    <scope>NUCLEOTIDE SEQUENCE [LARGE SCALE GENOMIC DNA]</scope>
</reference>
<accession>A0A9P1BPI7</accession>
<keyword evidence="4" id="KW-1185">Reference proteome</keyword>
<reference evidence="2" key="1">
    <citation type="submission" date="2022-10" db="EMBL/GenBank/DDBJ databases">
        <authorList>
            <person name="Chen Y."/>
            <person name="Dougan E. K."/>
            <person name="Chan C."/>
            <person name="Rhodes N."/>
            <person name="Thang M."/>
        </authorList>
    </citation>
    <scope>NUCLEOTIDE SEQUENCE</scope>
</reference>
<evidence type="ECO:0000256" key="1">
    <source>
        <dbReference type="SAM" id="MobiDB-lite"/>
    </source>
</evidence>
<dbReference type="EMBL" id="CAMXCT010000247">
    <property type="protein sequence ID" value="CAI3976133.1"/>
    <property type="molecule type" value="Genomic_DNA"/>
</dbReference>
<sequence>MPGKKFLSSSQPEDKVVADDFPIFGGDSEQRSEQRNSFASWTDYASQDPRIAPNRLSHELSNKYVDNFLLEVKDAPWTFRRLIRESRGDPEEISDMLLRVFGCTASWPTLSGSPSADL</sequence>
<protein>
    <submittedName>
        <fullName evidence="2">Uncharacterized protein</fullName>
    </submittedName>
</protein>
<gene>
    <name evidence="2" type="ORF">C1SCF055_LOCUS4386</name>
</gene>
<evidence type="ECO:0000313" key="3">
    <source>
        <dbReference type="EMBL" id="CAL4763445.1"/>
    </source>
</evidence>